<sequence length="48" mass="5225">MLLWIAVIIAVLWLLGLLANIGGGLIHILLVVAVIVLIVHFVRGRSRV</sequence>
<dbReference type="RefSeq" id="WP_188573116.1">
    <property type="nucleotide sequence ID" value="NZ_BMFW01000028.1"/>
</dbReference>
<dbReference type="EMBL" id="BMFW01000028">
    <property type="protein sequence ID" value="GGI00622.1"/>
    <property type="molecule type" value="Genomic_DNA"/>
</dbReference>
<comment type="caution">
    <text evidence="2">The sequence shown here is derived from an EMBL/GenBank/DDBJ whole genome shotgun (WGS) entry which is preliminary data.</text>
</comment>
<reference evidence="3" key="1">
    <citation type="journal article" date="2019" name="Int. J. Syst. Evol. Microbiol.">
        <title>The Global Catalogue of Microorganisms (GCM) 10K type strain sequencing project: providing services to taxonomists for standard genome sequencing and annotation.</title>
        <authorList>
            <consortium name="The Broad Institute Genomics Platform"/>
            <consortium name="The Broad Institute Genome Sequencing Center for Infectious Disease"/>
            <person name="Wu L."/>
            <person name="Ma J."/>
        </authorList>
    </citation>
    <scope>NUCLEOTIDE SEQUENCE [LARGE SCALE GENOMIC DNA]</scope>
    <source>
        <strain evidence="3">CGMCC 1.12778</strain>
    </source>
</reference>
<evidence type="ECO:0000313" key="2">
    <source>
        <dbReference type="EMBL" id="GGI00622.1"/>
    </source>
</evidence>
<dbReference type="Proteomes" id="UP000643279">
    <property type="component" value="Unassembled WGS sequence"/>
</dbReference>
<gene>
    <name evidence="2" type="ORF">GCM10007170_38190</name>
</gene>
<dbReference type="InterPro" id="IPR043727">
    <property type="entry name" value="Lmo0937-like"/>
</dbReference>
<dbReference type="Pfam" id="PF18919">
    <property type="entry name" value="DUF5670"/>
    <property type="match status" value="1"/>
</dbReference>
<organism evidence="2 3">
    <name type="scientific">Arthrobacter liuii</name>
    <dbReference type="NCBI Taxonomy" id="1476996"/>
    <lineage>
        <taxon>Bacteria</taxon>
        <taxon>Bacillati</taxon>
        <taxon>Actinomycetota</taxon>
        <taxon>Actinomycetes</taxon>
        <taxon>Micrococcales</taxon>
        <taxon>Micrococcaceae</taxon>
        <taxon>Arthrobacter</taxon>
    </lineage>
</organism>
<keyword evidence="1" id="KW-0812">Transmembrane</keyword>
<feature type="transmembrane region" description="Helical" evidence="1">
    <location>
        <begin position="6"/>
        <end position="39"/>
    </location>
</feature>
<keyword evidence="1" id="KW-0472">Membrane</keyword>
<accession>A0ABQ2AWY6</accession>
<dbReference type="NCBIfam" id="NF033488">
    <property type="entry name" value="lmo0937_fam_TM"/>
    <property type="match status" value="1"/>
</dbReference>
<evidence type="ECO:0000256" key="1">
    <source>
        <dbReference type="SAM" id="Phobius"/>
    </source>
</evidence>
<name>A0ABQ2AWY6_9MICC</name>
<evidence type="ECO:0008006" key="4">
    <source>
        <dbReference type="Google" id="ProtNLM"/>
    </source>
</evidence>
<keyword evidence="1" id="KW-1133">Transmembrane helix</keyword>
<proteinExistence type="predicted"/>
<keyword evidence="3" id="KW-1185">Reference proteome</keyword>
<protein>
    <recommendedName>
        <fullName evidence="4">Lmo0937 family membrane protein</fullName>
    </recommendedName>
</protein>
<evidence type="ECO:0000313" key="3">
    <source>
        <dbReference type="Proteomes" id="UP000643279"/>
    </source>
</evidence>